<dbReference type="KEGG" id="ntg:NSCAC_1062"/>
<gene>
    <name evidence="1" type="ORF">NSCAC_1062</name>
</gene>
<keyword evidence="2" id="KW-1185">Reference proteome</keyword>
<dbReference type="Proteomes" id="UP000516072">
    <property type="component" value="Chromosome"/>
</dbReference>
<accession>A0A7G1Q9T9</accession>
<protein>
    <submittedName>
        <fullName evidence="1">Uncharacterized protein</fullName>
    </submittedName>
</protein>
<sequence length="72" mass="8509">MEAYRGELMLKLYYHQKMAGIWPINPQINYVSPTCMQYQYFNCDYSGAGNDQYAGRSPAQSYEQLLQEERVR</sequence>
<organism evidence="1 2">
    <name type="scientific">Candidatus Nitrosacidococcus tergens</name>
    <dbReference type="NCBI Taxonomy" id="553981"/>
    <lineage>
        <taxon>Bacteria</taxon>
        <taxon>Pseudomonadati</taxon>
        <taxon>Pseudomonadota</taxon>
        <taxon>Gammaproteobacteria</taxon>
        <taxon>Chromatiales</taxon>
        <taxon>Chromatiaceae</taxon>
        <taxon>Candidatus Nitrosacidococcus</taxon>
    </lineage>
</organism>
<evidence type="ECO:0000313" key="1">
    <source>
        <dbReference type="EMBL" id="CAB1276226.1"/>
    </source>
</evidence>
<dbReference type="AlphaFoldDB" id="A0A7G1Q9T9"/>
<name>A0A7G1Q9T9_9GAMM</name>
<proteinExistence type="predicted"/>
<dbReference type="EMBL" id="LR778175">
    <property type="protein sequence ID" value="CAB1276226.1"/>
    <property type="molecule type" value="Genomic_DNA"/>
</dbReference>
<reference evidence="1 2" key="1">
    <citation type="submission" date="2020-03" db="EMBL/GenBank/DDBJ databases">
        <authorList>
            <person name="Picone N."/>
        </authorList>
    </citation>
    <scope>NUCLEOTIDE SEQUENCE [LARGE SCALE GENOMIC DNA]</scope>
    <source>
        <strain evidence="1">NSCAC1</strain>
    </source>
</reference>
<evidence type="ECO:0000313" key="2">
    <source>
        <dbReference type="Proteomes" id="UP000516072"/>
    </source>
</evidence>